<sequence>MALAIMPGNIISKPTGVGCFLSVAAQELASTNCRPRWTSLWPTSHFVRARTHARVEDRASLMSKGWEGSRDHDPSGC</sequence>
<accession>A0A2P2NGB0</accession>
<dbReference type="AlphaFoldDB" id="A0A2P2NGB0"/>
<evidence type="ECO:0000313" key="1">
    <source>
        <dbReference type="EMBL" id="MBX41518.1"/>
    </source>
</evidence>
<dbReference type="EMBL" id="GGEC01061034">
    <property type="protein sequence ID" value="MBX41518.1"/>
    <property type="molecule type" value="Transcribed_RNA"/>
</dbReference>
<organism evidence="1">
    <name type="scientific">Rhizophora mucronata</name>
    <name type="common">Asiatic mangrove</name>
    <dbReference type="NCBI Taxonomy" id="61149"/>
    <lineage>
        <taxon>Eukaryota</taxon>
        <taxon>Viridiplantae</taxon>
        <taxon>Streptophyta</taxon>
        <taxon>Embryophyta</taxon>
        <taxon>Tracheophyta</taxon>
        <taxon>Spermatophyta</taxon>
        <taxon>Magnoliopsida</taxon>
        <taxon>eudicotyledons</taxon>
        <taxon>Gunneridae</taxon>
        <taxon>Pentapetalae</taxon>
        <taxon>rosids</taxon>
        <taxon>fabids</taxon>
        <taxon>Malpighiales</taxon>
        <taxon>Rhizophoraceae</taxon>
        <taxon>Rhizophora</taxon>
    </lineage>
</organism>
<reference evidence="1" key="1">
    <citation type="submission" date="2018-02" db="EMBL/GenBank/DDBJ databases">
        <title>Rhizophora mucronata_Transcriptome.</title>
        <authorList>
            <person name="Meera S.P."/>
            <person name="Sreeshan A."/>
            <person name="Augustine A."/>
        </authorList>
    </citation>
    <scope>NUCLEOTIDE SEQUENCE</scope>
    <source>
        <tissue evidence="1">Leaf</tissue>
    </source>
</reference>
<protein>
    <submittedName>
        <fullName evidence="1">Uncharacterized protein</fullName>
    </submittedName>
</protein>
<name>A0A2P2NGB0_RHIMU</name>
<proteinExistence type="predicted"/>